<name>A0AA39PST9_9AGAR</name>
<protein>
    <submittedName>
        <fullName evidence="2">Uncharacterized protein</fullName>
    </submittedName>
</protein>
<dbReference type="PANTHER" id="PTHR43157">
    <property type="entry name" value="PHOSPHATIDYLINOSITOL-GLYCAN BIOSYNTHESIS CLASS F PROTEIN-RELATED"/>
    <property type="match status" value="1"/>
</dbReference>
<dbReference type="SUPFAM" id="SSF51735">
    <property type="entry name" value="NAD(P)-binding Rossmann-fold domains"/>
    <property type="match status" value="1"/>
</dbReference>
<keyword evidence="1" id="KW-0560">Oxidoreductase</keyword>
<evidence type="ECO:0000313" key="2">
    <source>
        <dbReference type="EMBL" id="KAK0489910.1"/>
    </source>
</evidence>
<sequence length="589" mass="65629">MFGSLSASYSHRLCLLEARMSALAIGRTCMPWHAGDTIMIVGLLSVWLLFFAWHNTCSRHLGMAGFGLGDVELVFNTPSLEFCQKLTIVPTLVARTTDKWGRCFMPPYRSQLATRGFVVALILRCRFPVPASGLSSHLSKVGRLFRMDIRKLIRRGVEQFNSGLARRGLPSYLIVSSDHCGTYPAQGGFLSGQGAYPDMDRFIYDEPGIKLQVDQMVEYLLFSKTNTYLTNVWNGIAGSLARQIRCDENDVGHITAMVLKPESSCNKTASIVSWLIPVVTAGLTGKPVIVIGAHIGLGFEGSKHLASLMNPERLILACRNEKGEKMPFFSAAGLQESTNYSKAELWIIDLANFGSVTAFADKYTRELDRIAILVEKKCRDVSFRQVRRCLHTTNLASDYWPFAKSQRCLTLLGGSGSIRGLSLLPAMYTIGQHSKRKVESPNILAKLSSKVCFTPEIMKRRYFDSKLLNVLFACTIHAFRIRPSLSSFNSVNPGFCISNLRSTLPEGYKEVNTEQEAELAFTKEEGSRQLCLVLSEEQTTETSIEGRTYHSRKSLKKATCDQRVWKGRTGQGLGVDPKVADMAREYLMN</sequence>
<comment type="caution">
    <text evidence="2">The sequence shown here is derived from an EMBL/GenBank/DDBJ whole genome shotgun (WGS) entry which is preliminary data.</text>
</comment>
<accession>A0AA39PST9</accession>
<dbReference type="AlphaFoldDB" id="A0AA39PST9"/>
<reference evidence="2" key="1">
    <citation type="submission" date="2023-06" db="EMBL/GenBank/DDBJ databases">
        <authorList>
            <consortium name="Lawrence Berkeley National Laboratory"/>
            <person name="Ahrendt S."/>
            <person name="Sahu N."/>
            <person name="Indic B."/>
            <person name="Wong-Bajracharya J."/>
            <person name="Merenyi Z."/>
            <person name="Ke H.-M."/>
            <person name="Monk M."/>
            <person name="Kocsube S."/>
            <person name="Drula E."/>
            <person name="Lipzen A."/>
            <person name="Balint B."/>
            <person name="Henrissat B."/>
            <person name="Andreopoulos B."/>
            <person name="Martin F.M."/>
            <person name="Harder C.B."/>
            <person name="Rigling D."/>
            <person name="Ford K.L."/>
            <person name="Foster G.D."/>
            <person name="Pangilinan J."/>
            <person name="Papanicolaou A."/>
            <person name="Barry K."/>
            <person name="LaButti K."/>
            <person name="Viragh M."/>
            <person name="Koriabine M."/>
            <person name="Yan M."/>
            <person name="Riley R."/>
            <person name="Champramary S."/>
            <person name="Plett K.L."/>
            <person name="Tsai I.J."/>
            <person name="Slot J."/>
            <person name="Sipos G."/>
            <person name="Plett J."/>
            <person name="Nagy L.G."/>
            <person name="Grigoriev I.V."/>
        </authorList>
    </citation>
    <scope>NUCLEOTIDE SEQUENCE</scope>
    <source>
        <strain evidence="2">HWK02</strain>
    </source>
</reference>
<evidence type="ECO:0000313" key="3">
    <source>
        <dbReference type="Proteomes" id="UP001175228"/>
    </source>
</evidence>
<organism evidence="2 3">
    <name type="scientific">Armillaria luteobubalina</name>
    <dbReference type="NCBI Taxonomy" id="153913"/>
    <lineage>
        <taxon>Eukaryota</taxon>
        <taxon>Fungi</taxon>
        <taxon>Dikarya</taxon>
        <taxon>Basidiomycota</taxon>
        <taxon>Agaricomycotina</taxon>
        <taxon>Agaricomycetes</taxon>
        <taxon>Agaricomycetidae</taxon>
        <taxon>Agaricales</taxon>
        <taxon>Marasmiineae</taxon>
        <taxon>Physalacriaceae</taxon>
        <taxon>Armillaria</taxon>
    </lineage>
</organism>
<gene>
    <name evidence="2" type="ORF">EDD18DRAFT_1109781</name>
</gene>
<dbReference type="GO" id="GO:0016491">
    <property type="term" value="F:oxidoreductase activity"/>
    <property type="evidence" value="ECO:0007669"/>
    <property type="project" value="UniProtKB-KW"/>
</dbReference>
<dbReference type="EMBL" id="JAUEPU010000035">
    <property type="protein sequence ID" value="KAK0489910.1"/>
    <property type="molecule type" value="Genomic_DNA"/>
</dbReference>
<proteinExistence type="predicted"/>
<dbReference type="Proteomes" id="UP001175228">
    <property type="component" value="Unassembled WGS sequence"/>
</dbReference>
<keyword evidence="3" id="KW-1185">Reference proteome</keyword>
<dbReference type="Gene3D" id="3.40.50.720">
    <property type="entry name" value="NAD(P)-binding Rossmann-like Domain"/>
    <property type="match status" value="1"/>
</dbReference>
<dbReference type="InterPro" id="IPR036291">
    <property type="entry name" value="NAD(P)-bd_dom_sf"/>
</dbReference>
<evidence type="ECO:0000256" key="1">
    <source>
        <dbReference type="ARBA" id="ARBA00023002"/>
    </source>
</evidence>
<dbReference type="PANTHER" id="PTHR43157:SF31">
    <property type="entry name" value="PHOSPHATIDYLINOSITOL-GLYCAN BIOSYNTHESIS CLASS F PROTEIN"/>
    <property type="match status" value="1"/>
</dbReference>